<keyword evidence="3" id="KW-1185">Reference proteome</keyword>
<evidence type="ECO:0000313" key="2">
    <source>
        <dbReference type="EMBL" id="PVX76282.1"/>
    </source>
</evidence>
<reference evidence="2 3" key="1">
    <citation type="submission" date="2018-05" db="EMBL/GenBank/DDBJ databases">
        <title>Genomic Encyclopedia of Type Strains, Phase IV (KMG-V): Genome sequencing to study the core and pangenomes of soil and plant-associated prokaryotes.</title>
        <authorList>
            <person name="Whitman W."/>
        </authorList>
    </citation>
    <scope>NUCLEOTIDE SEQUENCE [LARGE SCALE GENOMIC DNA]</scope>
    <source>
        <strain evidence="2 3">SCZa-39</strain>
    </source>
</reference>
<gene>
    <name evidence="2" type="ORF">C7402_11665</name>
</gene>
<comment type="caution">
    <text evidence="2">The sequence shown here is derived from an EMBL/GenBank/DDBJ whole genome shotgun (WGS) entry which is preliminary data.</text>
</comment>
<accession>A0ABX5KHC5</accession>
<feature type="region of interest" description="Disordered" evidence="1">
    <location>
        <begin position="1"/>
        <end position="48"/>
    </location>
</feature>
<organism evidence="2 3">
    <name type="scientific">Paraburkholderia unamae</name>
    <dbReference type="NCBI Taxonomy" id="219649"/>
    <lineage>
        <taxon>Bacteria</taxon>
        <taxon>Pseudomonadati</taxon>
        <taxon>Pseudomonadota</taxon>
        <taxon>Betaproteobacteria</taxon>
        <taxon>Burkholderiales</taxon>
        <taxon>Burkholderiaceae</taxon>
        <taxon>Paraburkholderia</taxon>
    </lineage>
</organism>
<sequence>MAPRSRKVSRVSDSQYRPPESAARDERGKRQVRRGARGHLQTYERGER</sequence>
<proteinExistence type="predicted"/>
<dbReference type="EMBL" id="QEOB01000016">
    <property type="protein sequence ID" value="PVX76282.1"/>
    <property type="molecule type" value="Genomic_DNA"/>
</dbReference>
<protein>
    <submittedName>
        <fullName evidence="2">Uncharacterized protein</fullName>
    </submittedName>
</protein>
<name>A0ABX5KHC5_9BURK</name>
<dbReference type="Proteomes" id="UP000245712">
    <property type="component" value="Unassembled WGS sequence"/>
</dbReference>
<evidence type="ECO:0000313" key="3">
    <source>
        <dbReference type="Proteomes" id="UP000245712"/>
    </source>
</evidence>
<evidence type="ECO:0000256" key="1">
    <source>
        <dbReference type="SAM" id="MobiDB-lite"/>
    </source>
</evidence>